<sequence length="119" mass="13659">MKSKESAFNEIIRKVRKDLFGKGPERIRTVFLENMAITTLYGNLTPTEKFIAKTAEGAEMIHAARTKMIQQMYKEKVPEGLEELMDAKLQHLFSDFHVDDDMAVSIFIFDKSIDSVNNN</sequence>
<dbReference type="RefSeq" id="WP_347435932.1">
    <property type="nucleotide sequence ID" value="NZ_CP089291.1"/>
</dbReference>
<dbReference type="Pfam" id="PF10057">
    <property type="entry name" value="MpsC"/>
    <property type="match status" value="1"/>
</dbReference>
<proteinExistence type="predicted"/>
<dbReference type="Proteomes" id="UP000830167">
    <property type="component" value="Chromosome"/>
</dbReference>
<evidence type="ECO:0000259" key="1">
    <source>
        <dbReference type="Pfam" id="PF10057"/>
    </source>
</evidence>
<evidence type="ECO:0000313" key="3">
    <source>
        <dbReference type="Proteomes" id="UP000830167"/>
    </source>
</evidence>
<evidence type="ECO:0000313" key="2">
    <source>
        <dbReference type="EMBL" id="UOF89245.1"/>
    </source>
</evidence>
<reference evidence="2" key="1">
    <citation type="submission" date="2021-12" db="EMBL/GenBank/DDBJ databases">
        <title>Alicyclobacillaceae gen. nov., sp. nov., isolated from chalcocite enrichment system.</title>
        <authorList>
            <person name="Jiang Z."/>
        </authorList>
    </citation>
    <scope>NUCLEOTIDE SEQUENCE</scope>
    <source>
        <strain evidence="2">MYW30-H2</strain>
    </source>
</reference>
<protein>
    <submittedName>
        <fullName evidence="2">DUF2294 domain-containing protein</fullName>
    </submittedName>
</protein>
<feature type="domain" description="Na+-translocating membrane potential-generating system MpsC" evidence="1">
    <location>
        <begin position="2"/>
        <end position="111"/>
    </location>
</feature>
<name>A0ABY4CFD9_9BACL</name>
<dbReference type="InterPro" id="IPR018745">
    <property type="entry name" value="MpsC"/>
</dbReference>
<organism evidence="2 3">
    <name type="scientific">Fodinisporobacter ferrooxydans</name>
    <dbReference type="NCBI Taxonomy" id="2901836"/>
    <lineage>
        <taxon>Bacteria</taxon>
        <taxon>Bacillati</taxon>
        <taxon>Bacillota</taxon>
        <taxon>Bacilli</taxon>
        <taxon>Bacillales</taxon>
        <taxon>Alicyclobacillaceae</taxon>
        <taxon>Fodinisporobacter</taxon>
    </lineage>
</organism>
<keyword evidence="3" id="KW-1185">Reference proteome</keyword>
<dbReference type="EMBL" id="CP089291">
    <property type="protein sequence ID" value="UOF89245.1"/>
    <property type="molecule type" value="Genomic_DNA"/>
</dbReference>
<accession>A0ABY4CFD9</accession>
<gene>
    <name evidence="2" type="ORF">LSG31_15195</name>
</gene>